<dbReference type="SMART" id="SM00421">
    <property type="entry name" value="HTH_LUXR"/>
    <property type="match status" value="1"/>
</dbReference>
<reference evidence="3 4" key="1">
    <citation type="submission" date="2015-03" db="EMBL/GenBank/DDBJ databases">
        <authorList>
            <person name="Murphy D."/>
        </authorList>
    </citation>
    <scope>NUCLEOTIDE SEQUENCE [LARGE SCALE GENOMIC DNA]</scope>
    <source>
        <strain evidence="3 4">FCF326</strain>
    </source>
</reference>
<dbReference type="EMBL" id="CPYI01000005">
    <property type="protein sequence ID" value="CNE54835.1"/>
    <property type="molecule type" value="Genomic_DNA"/>
</dbReference>
<keyword evidence="1" id="KW-0238">DNA-binding</keyword>
<organism evidence="3 4">
    <name type="scientific">Yersinia kristensenii</name>
    <dbReference type="NCBI Taxonomy" id="28152"/>
    <lineage>
        <taxon>Bacteria</taxon>
        <taxon>Pseudomonadati</taxon>
        <taxon>Pseudomonadota</taxon>
        <taxon>Gammaproteobacteria</taxon>
        <taxon>Enterobacterales</taxon>
        <taxon>Yersiniaceae</taxon>
        <taxon>Yersinia</taxon>
    </lineage>
</organism>
<dbReference type="GO" id="GO:0003677">
    <property type="term" value="F:DNA binding"/>
    <property type="evidence" value="ECO:0007669"/>
    <property type="project" value="UniProtKB-KW"/>
</dbReference>
<evidence type="ECO:0000313" key="4">
    <source>
        <dbReference type="Proteomes" id="UP000045824"/>
    </source>
</evidence>
<dbReference type="GO" id="GO:0006355">
    <property type="term" value="P:regulation of DNA-templated transcription"/>
    <property type="evidence" value="ECO:0007669"/>
    <property type="project" value="InterPro"/>
</dbReference>
<evidence type="ECO:0000256" key="1">
    <source>
        <dbReference type="ARBA" id="ARBA00023125"/>
    </source>
</evidence>
<proteinExistence type="predicted"/>
<dbReference type="InterPro" id="IPR000792">
    <property type="entry name" value="Tscrpt_reg_LuxR_C"/>
</dbReference>
<protein>
    <submittedName>
        <fullName evidence="3">LuxR family regulatory protein</fullName>
    </submittedName>
</protein>
<dbReference type="SUPFAM" id="SSF46894">
    <property type="entry name" value="C-terminal effector domain of the bipartite response regulators"/>
    <property type="match status" value="1"/>
</dbReference>
<dbReference type="AlphaFoldDB" id="A0A0T9L3D8"/>
<sequence>MRVCIVGIDDEYCRIGFEYILKYSIGQVFPNESIESYRFCKPGCDIVFVDIDHLSMPIAIATLKSIKPGVMIFIIATLESKFNRVNSVLNYKGVFLYKSEQVNILRNIIKSKIASILLSMEQYDEINVDVSPKELTHCQSIVIKLIHSGLTAKDISAMLHKSEKTISGHKRSAMKRLGVTTNYELNELRLFECISGSFGQPVFDN</sequence>
<evidence type="ECO:0000313" key="3">
    <source>
        <dbReference type="EMBL" id="CNE54835.1"/>
    </source>
</evidence>
<dbReference type="Proteomes" id="UP000045824">
    <property type="component" value="Unassembled WGS sequence"/>
</dbReference>
<dbReference type="Gene3D" id="1.10.10.10">
    <property type="entry name" value="Winged helix-like DNA-binding domain superfamily/Winged helix DNA-binding domain"/>
    <property type="match status" value="1"/>
</dbReference>
<gene>
    <name evidence="3" type="ORF">ERS008491_01562</name>
</gene>
<evidence type="ECO:0000259" key="2">
    <source>
        <dbReference type="SMART" id="SM00421"/>
    </source>
</evidence>
<name>A0A0T9L3D8_YERKR</name>
<dbReference type="InterPro" id="IPR036388">
    <property type="entry name" value="WH-like_DNA-bd_sf"/>
</dbReference>
<dbReference type="PRINTS" id="PR00038">
    <property type="entry name" value="HTHLUXR"/>
</dbReference>
<dbReference type="InterPro" id="IPR016032">
    <property type="entry name" value="Sig_transdc_resp-reg_C-effctor"/>
</dbReference>
<dbReference type="Pfam" id="PF00196">
    <property type="entry name" value="GerE"/>
    <property type="match status" value="1"/>
</dbReference>
<feature type="domain" description="HTH luxR-type" evidence="2">
    <location>
        <begin position="132"/>
        <end position="189"/>
    </location>
</feature>
<accession>A0A0T9L3D8</accession>
<dbReference type="CDD" id="cd06170">
    <property type="entry name" value="LuxR_C_like"/>
    <property type="match status" value="1"/>
</dbReference>